<evidence type="ECO:0000256" key="3">
    <source>
        <dbReference type="RuleBase" id="RU362042"/>
    </source>
</evidence>
<dbReference type="GO" id="GO:0005886">
    <property type="term" value="C:plasma membrane"/>
    <property type="evidence" value="ECO:0007669"/>
    <property type="project" value="UniProtKB-SubCell"/>
</dbReference>
<reference evidence="5 6" key="1">
    <citation type="submission" date="2014-12" db="EMBL/GenBank/DDBJ databases">
        <title>Draft genome sequences of 29 type strains of Enterococci.</title>
        <authorList>
            <person name="Zhong Z."/>
            <person name="Sun Z."/>
            <person name="Liu W."/>
            <person name="Zhang W."/>
            <person name="Zhang H."/>
        </authorList>
    </citation>
    <scope>NUCLEOTIDE SEQUENCE [LARGE SCALE GENOMIC DNA]</scope>
    <source>
        <strain evidence="5 6">DSM 21207</strain>
    </source>
</reference>
<keyword evidence="3" id="KW-0472">Membrane</keyword>
<protein>
    <recommendedName>
        <fullName evidence="3">Signal peptidase I</fullName>
        <ecNumber evidence="3">3.4.21.89</ecNumber>
    </recommendedName>
</protein>
<dbReference type="CDD" id="cd06530">
    <property type="entry name" value="S26_SPase_I"/>
    <property type="match status" value="1"/>
</dbReference>
<dbReference type="PANTHER" id="PTHR43390">
    <property type="entry name" value="SIGNAL PEPTIDASE I"/>
    <property type="match status" value="1"/>
</dbReference>
<dbReference type="InterPro" id="IPR000223">
    <property type="entry name" value="Pept_S26A_signal_pept_1"/>
</dbReference>
<feature type="transmembrane region" description="Helical" evidence="3">
    <location>
        <begin position="31"/>
        <end position="52"/>
    </location>
</feature>
<evidence type="ECO:0000313" key="5">
    <source>
        <dbReference type="EMBL" id="OJG16049.1"/>
    </source>
</evidence>
<organism evidence="5 6">
    <name type="scientific">Enterococcus canintestini</name>
    <dbReference type="NCBI Taxonomy" id="317010"/>
    <lineage>
        <taxon>Bacteria</taxon>
        <taxon>Bacillati</taxon>
        <taxon>Bacillota</taxon>
        <taxon>Bacilli</taxon>
        <taxon>Lactobacillales</taxon>
        <taxon>Enterococcaceae</taxon>
        <taxon>Enterococcus</taxon>
    </lineage>
</organism>
<dbReference type="RefSeq" id="WP_379957022.1">
    <property type="nucleotide sequence ID" value="NZ_JBHSHO010000015.1"/>
</dbReference>
<dbReference type="InterPro" id="IPR036286">
    <property type="entry name" value="LexA/Signal_pep-like_sf"/>
</dbReference>
<dbReference type="Gene3D" id="2.10.109.10">
    <property type="entry name" value="Umud Fragment, subunit A"/>
    <property type="match status" value="1"/>
</dbReference>
<dbReference type="PRINTS" id="PR00727">
    <property type="entry name" value="LEADERPTASE"/>
</dbReference>
<comment type="catalytic activity">
    <reaction evidence="3">
        <text>Cleavage of hydrophobic, N-terminal signal or leader sequences from secreted and periplasmic proteins.</text>
        <dbReference type="EC" id="3.4.21.89"/>
    </reaction>
</comment>
<evidence type="ECO:0000256" key="2">
    <source>
        <dbReference type="ARBA" id="ARBA00009370"/>
    </source>
</evidence>
<dbReference type="InterPro" id="IPR019533">
    <property type="entry name" value="Peptidase_S26"/>
</dbReference>
<dbReference type="GO" id="GO:0009003">
    <property type="term" value="F:signal peptidase activity"/>
    <property type="evidence" value="ECO:0007669"/>
    <property type="project" value="UniProtKB-EC"/>
</dbReference>
<dbReference type="NCBIfam" id="TIGR02227">
    <property type="entry name" value="sigpep_I_bact"/>
    <property type="match status" value="1"/>
</dbReference>
<dbReference type="EMBL" id="JXKG01000003">
    <property type="protein sequence ID" value="OJG16049.1"/>
    <property type="molecule type" value="Genomic_DNA"/>
</dbReference>
<evidence type="ECO:0000259" key="4">
    <source>
        <dbReference type="Pfam" id="PF10502"/>
    </source>
</evidence>
<gene>
    <name evidence="5" type="ORF">RU96_GL001546</name>
</gene>
<dbReference type="GO" id="GO:0004252">
    <property type="term" value="F:serine-type endopeptidase activity"/>
    <property type="evidence" value="ECO:0007669"/>
    <property type="project" value="InterPro"/>
</dbReference>
<evidence type="ECO:0000256" key="1">
    <source>
        <dbReference type="ARBA" id="ARBA00004401"/>
    </source>
</evidence>
<comment type="subcellular location">
    <subcellularLocation>
        <location evidence="1">Cell membrane</location>
        <topology evidence="1">Single-pass type II membrane protein</topology>
    </subcellularLocation>
    <subcellularLocation>
        <location evidence="3">Membrane</location>
        <topology evidence="3">Single-pass type II membrane protein</topology>
    </subcellularLocation>
</comment>
<dbReference type="GO" id="GO:0006465">
    <property type="term" value="P:signal peptide processing"/>
    <property type="evidence" value="ECO:0007669"/>
    <property type="project" value="InterPro"/>
</dbReference>
<dbReference type="SUPFAM" id="SSF51306">
    <property type="entry name" value="LexA/Signal peptidase"/>
    <property type="match status" value="1"/>
</dbReference>
<comment type="caution">
    <text evidence="5">The sequence shown here is derived from an EMBL/GenBank/DDBJ whole genome shotgun (WGS) entry which is preliminary data.</text>
</comment>
<evidence type="ECO:0000313" key="6">
    <source>
        <dbReference type="Proteomes" id="UP000182835"/>
    </source>
</evidence>
<keyword evidence="3" id="KW-0645">Protease</keyword>
<proteinExistence type="inferred from homology"/>
<accession>A0A1L8R8G6</accession>
<keyword evidence="3" id="KW-0812">Transmembrane</keyword>
<keyword evidence="3" id="KW-1133">Transmembrane helix</keyword>
<dbReference type="EC" id="3.4.21.89" evidence="3"/>
<comment type="similarity">
    <text evidence="2 3">Belongs to the peptidase S26 family.</text>
</comment>
<dbReference type="Pfam" id="PF10502">
    <property type="entry name" value="Peptidase_S26"/>
    <property type="match status" value="1"/>
</dbReference>
<feature type="domain" description="Peptidase S26" evidence="4">
    <location>
        <begin position="29"/>
        <end position="192"/>
    </location>
</feature>
<dbReference type="PANTHER" id="PTHR43390:SF1">
    <property type="entry name" value="CHLOROPLAST PROCESSING PEPTIDASE"/>
    <property type="match status" value="1"/>
</dbReference>
<dbReference type="AlphaFoldDB" id="A0A1L8R8G6"/>
<dbReference type="STRING" id="317010.RU96_GL001546"/>
<sequence>MMKKKLTPYQLSILARHIEQKRRQQIWRDSLITILIFSLLVIGTFLAFFRVWQVEDFSMLPNLQAGDHLLLAKHKEITRFDLIAFDIPGQNKQAIRRVVGLPGEDIRYYDDILYVGSREIPERFLSEELLAAKEQDYQLTQNFTLQDIRGTKKQRIPENHYLVLADNRSFGMDSRDYGLIAKENILGVASGIIFPISAYGMMQFRS</sequence>
<name>A0A1L8R8G6_9ENTE</name>
<keyword evidence="3" id="KW-0378">Hydrolase</keyword>
<dbReference type="Proteomes" id="UP000182835">
    <property type="component" value="Unassembled WGS sequence"/>
</dbReference>